<dbReference type="PANTHER" id="PTHR32027">
    <property type="entry name" value="CYTOSINE DEAMINASE"/>
    <property type="match status" value="1"/>
</dbReference>
<dbReference type="EMBL" id="SMAK01000007">
    <property type="protein sequence ID" value="TCT09226.1"/>
    <property type="molecule type" value="Genomic_DNA"/>
</dbReference>
<dbReference type="CDD" id="cd01293">
    <property type="entry name" value="Bact_CD"/>
    <property type="match status" value="1"/>
</dbReference>
<dbReference type="Gene3D" id="3.20.20.140">
    <property type="entry name" value="Metal-dependent hydrolases"/>
    <property type="match status" value="1"/>
</dbReference>
<evidence type="ECO:0000313" key="4">
    <source>
        <dbReference type="EMBL" id="TCT09226.1"/>
    </source>
</evidence>
<dbReference type="SUPFAM" id="SSF51338">
    <property type="entry name" value="Composite domain of metallo-dependent hydrolases"/>
    <property type="match status" value="1"/>
</dbReference>
<sequence>MATGFATVPAGRRYRIAGAVVPSALVETSARLPAAGDGLVRADIDIDGATITSIHAPGTGAPAAEVFDIRSGMVWPGFVDMHTHIDKGHIWPRRANPDGTFMGALMAVQADREANWTAADVARRMDFSLRCAYAHGTVLLRTHLDSLPPQDAISWPVFSQMRERWAGRIDLQAVSLVPIDFVQDRAAYEALADRVKLHGGVLGAVTFMYPGLDDLLDTVFRTAMDRGLDLDFHTDESQDPDERSLAHVAEAALRNRFTGRITCGHCCSLARQDEDEASRTIGRVAEAGIAIVSLPMCNMYLQDRHAGRTPRSRGVTMLHELARAGVAVAVASDNTRDPFYAYGDLDMAEVFREAVRTAHFDHPVGPWPATVAATPGQILRRPDRGMLRTGGPADLVLFSARDWSELLSRPQTDRTVIRGGQPIDTTPPDYRELDDLFAALHED</sequence>
<dbReference type="OrthoDB" id="9815027at2"/>
<evidence type="ECO:0000313" key="5">
    <source>
        <dbReference type="Proteomes" id="UP000295678"/>
    </source>
</evidence>
<name>A0A4R3M831_9HYPH</name>
<protein>
    <submittedName>
        <fullName evidence="4">Cytosine deaminase</fullName>
    </submittedName>
</protein>
<proteinExistence type="predicted"/>
<dbReference type="GO" id="GO:0006209">
    <property type="term" value="P:cytosine catabolic process"/>
    <property type="evidence" value="ECO:0007669"/>
    <property type="project" value="TreeGrafter"/>
</dbReference>
<dbReference type="NCBIfam" id="NF005759">
    <property type="entry name" value="PRK07583.1"/>
    <property type="match status" value="1"/>
</dbReference>
<organism evidence="4 5">
    <name type="scientific">Tepidamorphus gemmatus</name>
    <dbReference type="NCBI Taxonomy" id="747076"/>
    <lineage>
        <taxon>Bacteria</taxon>
        <taxon>Pseudomonadati</taxon>
        <taxon>Pseudomonadota</taxon>
        <taxon>Alphaproteobacteria</taxon>
        <taxon>Hyphomicrobiales</taxon>
        <taxon>Tepidamorphaceae</taxon>
        <taxon>Tepidamorphus</taxon>
    </lineage>
</organism>
<evidence type="ECO:0000256" key="2">
    <source>
        <dbReference type="ARBA" id="ARBA00022801"/>
    </source>
</evidence>
<dbReference type="RefSeq" id="WP_132806944.1">
    <property type="nucleotide sequence ID" value="NZ_SMAK01000007.1"/>
</dbReference>
<dbReference type="GO" id="GO:0035888">
    <property type="term" value="F:isoguanine deaminase activity"/>
    <property type="evidence" value="ECO:0007669"/>
    <property type="project" value="TreeGrafter"/>
</dbReference>
<dbReference type="Gene3D" id="2.30.40.10">
    <property type="entry name" value="Urease, subunit C, domain 1"/>
    <property type="match status" value="1"/>
</dbReference>
<dbReference type="Pfam" id="PF07969">
    <property type="entry name" value="Amidohydro_3"/>
    <property type="match status" value="1"/>
</dbReference>
<dbReference type="Proteomes" id="UP000295678">
    <property type="component" value="Unassembled WGS sequence"/>
</dbReference>
<dbReference type="GO" id="GO:0004131">
    <property type="term" value="F:cytosine deaminase activity"/>
    <property type="evidence" value="ECO:0007669"/>
    <property type="project" value="TreeGrafter"/>
</dbReference>
<keyword evidence="1" id="KW-0479">Metal-binding</keyword>
<dbReference type="PANTHER" id="PTHR32027:SF0">
    <property type="entry name" value="CYTOSINE DEAMINASE"/>
    <property type="match status" value="1"/>
</dbReference>
<dbReference type="InterPro" id="IPR032466">
    <property type="entry name" value="Metal_Hydrolase"/>
</dbReference>
<dbReference type="SUPFAM" id="SSF51556">
    <property type="entry name" value="Metallo-dependent hydrolases"/>
    <property type="match status" value="1"/>
</dbReference>
<dbReference type="InterPro" id="IPR013108">
    <property type="entry name" value="Amidohydro_3"/>
</dbReference>
<dbReference type="GO" id="GO:0046872">
    <property type="term" value="F:metal ion binding"/>
    <property type="evidence" value="ECO:0007669"/>
    <property type="project" value="UniProtKB-KW"/>
</dbReference>
<dbReference type="InterPro" id="IPR052349">
    <property type="entry name" value="Metallo-hydrolase_Enzymes"/>
</dbReference>
<keyword evidence="5" id="KW-1185">Reference proteome</keyword>
<keyword evidence="2" id="KW-0378">Hydrolase</keyword>
<comment type="caution">
    <text evidence="4">The sequence shown here is derived from an EMBL/GenBank/DDBJ whole genome shotgun (WGS) entry which is preliminary data.</text>
</comment>
<gene>
    <name evidence="4" type="ORF">EDC22_10772</name>
</gene>
<dbReference type="AlphaFoldDB" id="A0A4R3M831"/>
<evidence type="ECO:0000259" key="3">
    <source>
        <dbReference type="Pfam" id="PF07969"/>
    </source>
</evidence>
<reference evidence="4 5" key="1">
    <citation type="submission" date="2019-03" db="EMBL/GenBank/DDBJ databases">
        <title>Genomic Encyclopedia of Type Strains, Phase IV (KMG-IV): sequencing the most valuable type-strain genomes for metagenomic binning, comparative biology and taxonomic classification.</title>
        <authorList>
            <person name="Goeker M."/>
        </authorList>
    </citation>
    <scope>NUCLEOTIDE SEQUENCE [LARGE SCALE GENOMIC DNA]</scope>
    <source>
        <strain evidence="4 5">DSM 19345</strain>
    </source>
</reference>
<evidence type="ECO:0000256" key="1">
    <source>
        <dbReference type="ARBA" id="ARBA00022723"/>
    </source>
</evidence>
<dbReference type="InterPro" id="IPR011059">
    <property type="entry name" value="Metal-dep_hydrolase_composite"/>
</dbReference>
<dbReference type="FunFam" id="3.20.20.140:FF:000019">
    <property type="entry name" value="Cytosine deaminase"/>
    <property type="match status" value="1"/>
</dbReference>
<feature type="domain" description="Amidohydrolase 3" evidence="3">
    <location>
        <begin position="214"/>
        <end position="422"/>
    </location>
</feature>
<accession>A0A4R3M831</accession>